<dbReference type="AlphaFoldDB" id="A0A0N4V5A0"/>
<feature type="repeat" description="WD" evidence="5">
    <location>
        <begin position="68"/>
        <end position="98"/>
    </location>
</feature>
<dbReference type="OrthoDB" id="196858at2759"/>
<dbReference type="InterPro" id="IPR019775">
    <property type="entry name" value="WD40_repeat_CS"/>
</dbReference>
<dbReference type="STRING" id="51028.A0A0N4V5A0"/>
<dbReference type="EMBL" id="UXUI01008028">
    <property type="protein sequence ID" value="VDD90269.1"/>
    <property type="molecule type" value="Genomic_DNA"/>
</dbReference>
<sequence>MIRSELLDRIHGFGIPEELHDTLDLQQGTATCCKYNRWGSQAAIGCTDGRVYIVDSTTKVVATQWICHAYPITALSWSRNGRKLLTASLDWTVCIWEVVDCARVERFVYGSPVFAAMFNPRNENQFVVLHLGTNPVAVDVQQKEQREITPFASADEEGGEVTAIAFDRRGNYIVTGSSKGRITIYDAATLQFVTYVRQGANHQIKNIVLTRREDFLITNSQDRVIRSYSFVELLKKNTGEVVDTEMKIFDTINKASWKSICASGDGAYICAAREKSQALHIFERNTSSLMKILEGPKGESLHDVQWHPIRPVIMSVATNGIVSIWAQAHAENWSAFAPDFTELDENATYEEKESEFDEEDEDRHVLQSSQAVVEDDEEVDVVSLDPCAVYCSSDDDDNDGSSYVTDLTAKKGPLWYYPYPPEIEEPEENPFSMLINIMNHSQSD</sequence>
<dbReference type="PANTHER" id="PTHR44040">
    <property type="entry name" value="RETINOBLASTOMA-BINDING PROTEIN 5"/>
    <property type="match status" value="1"/>
</dbReference>
<dbReference type="SMART" id="SM00320">
    <property type="entry name" value="WD40"/>
    <property type="match status" value="5"/>
</dbReference>
<dbReference type="InterPro" id="IPR001680">
    <property type="entry name" value="WD40_rpt"/>
</dbReference>
<dbReference type="PROSITE" id="PS50294">
    <property type="entry name" value="WD_REPEATS_REGION"/>
    <property type="match status" value="1"/>
</dbReference>
<dbReference type="Proteomes" id="UP000274131">
    <property type="component" value="Unassembled WGS sequence"/>
</dbReference>
<keyword evidence="3" id="KW-0677">Repeat</keyword>
<dbReference type="PANTHER" id="PTHR44040:SF1">
    <property type="entry name" value="RETINOBLASTOMA-BINDING PROTEIN 5"/>
    <property type="match status" value="1"/>
</dbReference>
<keyword evidence="2 5" id="KW-0853">WD repeat</keyword>
<comment type="subcellular location">
    <subcellularLocation>
        <location evidence="1">Nucleus</location>
    </subcellularLocation>
</comment>
<dbReference type="Pfam" id="PF00400">
    <property type="entry name" value="WD40"/>
    <property type="match status" value="2"/>
</dbReference>
<evidence type="ECO:0000256" key="2">
    <source>
        <dbReference type="ARBA" id="ARBA00022574"/>
    </source>
</evidence>
<dbReference type="PROSITE" id="PS00678">
    <property type="entry name" value="WD_REPEATS_1"/>
    <property type="match status" value="1"/>
</dbReference>
<evidence type="ECO:0000313" key="8">
    <source>
        <dbReference type="WBParaSite" id="EVEC_0000538901-mRNA-1"/>
    </source>
</evidence>
<reference evidence="6 7" key="2">
    <citation type="submission" date="2018-10" db="EMBL/GenBank/DDBJ databases">
        <authorList>
            <consortium name="Pathogen Informatics"/>
        </authorList>
    </citation>
    <scope>NUCLEOTIDE SEQUENCE [LARGE SCALE GENOMIC DNA]</scope>
</reference>
<gene>
    <name evidence="6" type="ORF">EVEC_LOCUS5020</name>
</gene>
<evidence type="ECO:0000313" key="6">
    <source>
        <dbReference type="EMBL" id="VDD90269.1"/>
    </source>
</evidence>
<evidence type="ECO:0000313" key="7">
    <source>
        <dbReference type="Proteomes" id="UP000274131"/>
    </source>
</evidence>
<dbReference type="SUPFAM" id="SSF50978">
    <property type="entry name" value="WD40 repeat-like"/>
    <property type="match status" value="1"/>
</dbReference>
<dbReference type="InterPro" id="IPR036322">
    <property type="entry name" value="WD40_repeat_dom_sf"/>
</dbReference>
<evidence type="ECO:0000256" key="4">
    <source>
        <dbReference type="ARBA" id="ARBA00023242"/>
    </source>
</evidence>
<evidence type="ECO:0000256" key="5">
    <source>
        <dbReference type="PROSITE-ProRule" id="PRU00221"/>
    </source>
</evidence>
<dbReference type="InterPro" id="IPR037850">
    <property type="entry name" value="RBBP5/Swd1"/>
</dbReference>
<accession>A0A0N4V5A0</accession>
<dbReference type="GO" id="GO:0048188">
    <property type="term" value="C:Set1C/COMPASS complex"/>
    <property type="evidence" value="ECO:0007669"/>
    <property type="project" value="InterPro"/>
</dbReference>
<protein>
    <submittedName>
        <fullName evidence="8">WD_REPEATS_REGION domain-containing protein</fullName>
    </submittedName>
</protein>
<dbReference type="WBParaSite" id="EVEC_0000538901-mRNA-1">
    <property type="protein sequence ID" value="EVEC_0000538901-mRNA-1"/>
    <property type="gene ID" value="EVEC_0000538901"/>
</dbReference>
<feature type="repeat" description="WD" evidence="5">
    <location>
        <begin position="154"/>
        <end position="195"/>
    </location>
</feature>
<evidence type="ECO:0000256" key="3">
    <source>
        <dbReference type="ARBA" id="ARBA00022737"/>
    </source>
</evidence>
<evidence type="ECO:0000256" key="1">
    <source>
        <dbReference type="ARBA" id="ARBA00004123"/>
    </source>
</evidence>
<reference evidence="8" key="1">
    <citation type="submission" date="2017-02" db="UniProtKB">
        <authorList>
            <consortium name="WormBaseParasite"/>
        </authorList>
    </citation>
    <scope>IDENTIFICATION</scope>
</reference>
<dbReference type="Gene3D" id="2.130.10.10">
    <property type="entry name" value="YVTN repeat-like/Quinoprotein amine dehydrogenase"/>
    <property type="match status" value="1"/>
</dbReference>
<organism evidence="8">
    <name type="scientific">Enterobius vermicularis</name>
    <name type="common">Human pinworm</name>
    <dbReference type="NCBI Taxonomy" id="51028"/>
    <lineage>
        <taxon>Eukaryota</taxon>
        <taxon>Metazoa</taxon>
        <taxon>Ecdysozoa</taxon>
        <taxon>Nematoda</taxon>
        <taxon>Chromadorea</taxon>
        <taxon>Rhabditida</taxon>
        <taxon>Spirurina</taxon>
        <taxon>Oxyuridomorpha</taxon>
        <taxon>Oxyuroidea</taxon>
        <taxon>Oxyuridae</taxon>
        <taxon>Enterobius</taxon>
    </lineage>
</organism>
<keyword evidence="7" id="KW-1185">Reference proteome</keyword>
<name>A0A0N4V5A0_ENTVE</name>
<proteinExistence type="predicted"/>
<dbReference type="PROSITE" id="PS50082">
    <property type="entry name" value="WD_REPEATS_2"/>
    <property type="match status" value="2"/>
</dbReference>
<keyword evidence="4" id="KW-0539">Nucleus</keyword>
<dbReference type="InterPro" id="IPR015943">
    <property type="entry name" value="WD40/YVTN_repeat-like_dom_sf"/>
</dbReference>